<dbReference type="Gene3D" id="3.90.70.80">
    <property type="match status" value="1"/>
</dbReference>
<keyword evidence="7 11" id="KW-0833">Ubl conjugation pathway</keyword>
<dbReference type="OrthoDB" id="65596at2759"/>
<reference evidence="14 15" key="1">
    <citation type="submission" date="2019-07" db="EMBL/GenBank/DDBJ databases">
        <title>Rhodotorula toruloides NBRC10032 genome sequencing.</title>
        <authorList>
            <person name="Shida Y."/>
            <person name="Takaku H."/>
            <person name="Ogasawara W."/>
            <person name="Mori K."/>
        </authorList>
    </citation>
    <scope>NUCLEOTIDE SEQUENCE [LARGE SCALE GENOMIC DNA]</scope>
    <source>
        <strain evidence="14 15">NBRC10032</strain>
    </source>
</reference>
<evidence type="ECO:0000256" key="4">
    <source>
        <dbReference type="ARBA" id="ARBA00022670"/>
    </source>
</evidence>
<accession>A0A511KGW0</accession>
<dbReference type="EC" id="3.4.19.12" evidence="11"/>
<comment type="catalytic activity">
    <reaction evidence="1 11">
        <text>Thiol-dependent hydrolysis of ester, thioester, amide, peptide and isopeptide bonds formed by the C-terminal Gly of ubiquitin (a 76-residue protein attached to proteins as an intracellular targeting signal).</text>
        <dbReference type="EC" id="3.4.19.12"/>
    </reaction>
</comment>
<keyword evidence="9 11" id="KW-0788">Thiol protease</keyword>
<dbReference type="Pfam" id="PF24560">
    <property type="entry name" value="zf-C2H2_OTU1_C"/>
    <property type="match status" value="1"/>
</dbReference>
<feature type="domain" description="OTU" evidence="13">
    <location>
        <begin position="113"/>
        <end position="236"/>
    </location>
</feature>
<evidence type="ECO:0000256" key="1">
    <source>
        <dbReference type="ARBA" id="ARBA00000707"/>
    </source>
</evidence>
<evidence type="ECO:0000313" key="15">
    <source>
        <dbReference type="Proteomes" id="UP000321518"/>
    </source>
</evidence>
<evidence type="ECO:0000313" key="14">
    <source>
        <dbReference type="EMBL" id="GEM09611.1"/>
    </source>
</evidence>
<proteinExistence type="predicted"/>
<keyword evidence="8 11" id="KW-0378">Hydrolase</keyword>
<dbReference type="GO" id="GO:0005634">
    <property type="term" value="C:nucleus"/>
    <property type="evidence" value="ECO:0007669"/>
    <property type="project" value="TreeGrafter"/>
</dbReference>
<evidence type="ECO:0000256" key="12">
    <source>
        <dbReference type="SAM" id="MobiDB-lite"/>
    </source>
</evidence>
<dbReference type="GO" id="GO:0016579">
    <property type="term" value="P:protein deubiquitination"/>
    <property type="evidence" value="ECO:0007669"/>
    <property type="project" value="TreeGrafter"/>
</dbReference>
<protein>
    <recommendedName>
        <fullName evidence="11">Ubiquitin thioesterase OTU</fullName>
        <ecNumber evidence="11">3.4.19.12</ecNumber>
    </recommendedName>
</protein>
<feature type="region of interest" description="Disordered" evidence="12">
    <location>
        <begin position="51"/>
        <end position="103"/>
    </location>
</feature>
<dbReference type="PROSITE" id="PS50802">
    <property type="entry name" value="OTU"/>
    <property type="match status" value="1"/>
</dbReference>
<dbReference type="EMBL" id="BJWK01000008">
    <property type="protein sequence ID" value="GEM09611.1"/>
    <property type="molecule type" value="Genomic_DNA"/>
</dbReference>
<keyword evidence="6" id="KW-0863">Zinc-finger</keyword>
<dbReference type="GO" id="GO:0008270">
    <property type="term" value="F:zinc ion binding"/>
    <property type="evidence" value="ECO:0007669"/>
    <property type="project" value="UniProtKB-KW"/>
</dbReference>
<dbReference type="GO" id="GO:0036503">
    <property type="term" value="P:ERAD pathway"/>
    <property type="evidence" value="ECO:0007669"/>
    <property type="project" value="TreeGrafter"/>
</dbReference>
<sequence length="322" mass="34451">MRSKVEEMMAIPPARQELRHGYPPKLLDPNTPSESTLKSLGITSGEAFVVSEGSAEPAASTSSFTASSSQPRAVSSSVVPSPAPTRAQQPIARPKPEAAGSGGQYVETGGGFLCLRVIPDDNSCLFRAVGLVLNPGEAETATALRRVVAGAIQADPETYSEAMLGRTPEEYVATILKPTSWGGAIELAIFAKHFSTEICSIDVQTGRVDRFGQDAGYDNFVMLVYSGIHYDALTFSFAPPEASTSFPPPNIDFDTTVFPRTEEHLLSAASELVAQLRAQHAYTDTATFALRCGVCREALKGEKEARQHAEQTGHTSFTEYDG</sequence>
<evidence type="ECO:0000256" key="8">
    <source>
        <dbReference type="ARBA" id="ARBA00022801"/>
    </source>
</evidence>
<evidence type="ECO:0000256" key="11">
    <source>
        <dbReference type="RuleBase" id="RU367104"/>
    </source>
</evidence>
<evidence type="ECO:0000256" key="6">
    <source>
        <dbReference type="ARBA" id="ARBA00022771"/>
    </source>
</evidence>
<evidence type="ECO:0000259" key="13">
    <source>
        <dbReference type="PROSITE" id="PS50802"/>
    </source>
</evidence>
<dbReference type="InterPro" id="IPR038765">
    <property type="entry name" value="Papain-like_cys_pep_sf"/>
</dbReference>
<dbReference type="Proteomes" id="UP000321518">
    <property type="component" value="Unassembled WGS sequence"/>
</dbReference>
<evidence type="ECO:0000256" key="10">
    <source>
        <dbReference type="ARBA" id="ARBA00022833"/>
    </source>
</evidence>
<keyword evidence="10" id="KW-0862">Zinc</keyword>
<dbReference type="PANTHER" id="PTHR13312:SF0">
    <property type="entry name" value="UBIQUITIN THIOESTERASE OTU1"/>
    <property type="match status" value="1"/>
</dbReference>
<evidence type="ECO:0000256" key="9">
    <source>
        <dbReference type="ARBA" id="ARBA00022807"/>
    </source>
</evidence>
<dbReference type="GO" id="GO:0005829">
    <property type="term" value="C:cytosol"/>
    <property type="evidence" value="ECO:0007669"/>
    <property type="project" value="TreeGrafter"/>
</dbReference>
<dbReference type="FunFam" id="3.90.70.80:FF:000016">
    <property type="entry name" value="Putative ubiquitin thioesterase otu1"/>
    <property type="match status" value="1"/>
</dbReference>
<feature type="region of interest" description="Disordered" evidence="12">
    <location>
        <begin position="1"/>
        <end position="39"/>
    </location>
</feature>
<dbReference type="SUPFAM" id="SSF54001">
    <property type="entry name" value="Cysteine proteinases"/>
    <property type="match status" value="1"/>
</dbReference>
<feature type="compositionally biased region" description="Polar residues" evidence="12">
    <location>
        <begin position="30"/>
        <end position="39"/>
    </location>
</feature>
<feature type="compositionally biased region" description="Low complexity" evidence="12">
    <location>
        <begin position="54"/>
        <end position="80"/>
    </location>
</feature>
<dbReference type="InterPro" id="IPR003323">
    <property type="entry name" value="OTU_dom"/>
</dbReference>
<dbReference type="CDD" id="cd22745">
    <property type="entry name" value="OTU_OTU1"/>
    <property type="match status" value="1"/>
</dbReference>
<comment type="caution">
    <text evidence="14">The sequence shown here is derived from an EMBL/GenBank/DDBJ whole genome shotgun (WGS) entry which is preliminary data.</text>
</comment>
<dbReference type="InterPro" id="IPR057766">
    <property type="entry name" value="Znf-C2H2_OTU1-like_C"/>
</dbReference>
<evidence type="ECO:0000256" key="3">
    <source>
        <dbReference type="ARBA" id="ARBA00022490"/>
    </source>
</evidence>
<evidence type="ECO:0000256" key="2">
    <source>
        <dbReference type="ARBA" id="ARBA00004496"/>
    </source>
</evidence>
<dbReference type="Pfam" id="PF02338">
    <property type="entry name" value="OTU"/>
    <property type="match status" value="1"/>
</dbReference>
<name>A0A511KGW0_RHOTO</name>
<dbReference type="Gene3D" id="3.10.20.90">
    <property type="entry name" value="Phosphatidylinositol 3-kinase Catalytic Subunit, Chain A, domain 1"/>
    <property type="match status" value="1"/>
</dbReference>
<dbReference type="AlphaFoldDB" id="A0A511KGW0"/>
<keyword evidence="3 11" id="KW-0963">Cytoplasm</keyword>
<keyword evidence="5" id="KW-0479">Metal-binding</keyword>
<evidence type="ECO:0000256" key="5">
    <source>
        <dbReference type="ARBA" id="ARBA00022723"/>
    </source>
</evidence>
<dbReference type="PANTHER" id="PTHR13312">
    <property type="entry name" value="HIV-INDUCED PROTEIN-7-LIKE PROTEASE"/>
    <property type="match status" value="1"/>
</dbReference>
<evidence type="ECO:0000256" key="7">
    <source>
        <dbReference type="ARBA" id="ARBA00022786"/>
    </source>
</evidence>
<organism evidence="14 15">
    <name type="scientific">Rhodotorula toruloides</name>
    <name type="common">Yeast</name>
    <name type="synonym">Rhodosporidium toruloides</name>
    <dbReference type="NCBI Taxonomy" id="5286"/>
    <lineage>
        <taxon>Eukaryota</taxon>
        <taxon>Fungi</taxon>
        <taxon>Dikarya</taxon>
        <taxon>Basidiomycota</taxon>
        <taxon>Pucciniomycotina</taxon>
        <taxon>Microbotryomycetes</taxon>
        <taxon>Sporidiobolales</taxon>
        <taxon>Sporidiobolaceae</taxon>
        <taxon>Rhodotorula</taxon>
    </lineage>
</organism>
<dbReference type="GO" id="GO:0004843">
    <property type="term" value="F:cysteine-type deubiquitinase activity"/>
    <property type="evidence" value="ECO:0007669"/>
    <property type="project" value="UniProtKB-UniRule"/>
</dbReference>
<dbReference type="GO" id="GO:0030968">
    <property type="term" value="P:endoplasmic reticulum unfolded protein response"/>
    <property type="evidence" value="ECO:0007669"/>
    <property type="project" value="TreeGrafter"/>
</dbReference>
<comment type="function">
    <text evidence="11">Hydrolase that can remove conjugated ubiquitin from proteins and may therefore play an important regulatory role at the level of protein turnover by preventing degradation.</text>
</comment>
<comment type="subcellular location">
    <subcellularLocation>
        <location evidence="2 11">Cytoplasm</location>
    </subcellularLocation>
</comment>
<keyword evidence="4" id="KW-0645">Protease</keyword>
<gene>
    <name evidence="14" type="ORF">Rt10032_c08g3628</name>
</gene>